<dbReference type="SUPFAM" id="SSF56436">
    <property type="entry name" value="C-type lectin-like"/>
    <property type="match status" value="1"/>
</dbReference>
<keyword evidence="1 6" id="KW-0560">Oxidoreductase</keyword>
<dbReference type="InterPro" id="IPR051043">
    <property type="entry name" value="Sulfatase_Mod_Factor_Kinase"/>
</dbReference>
<dbReference type="EMBL" id="CP051461">
    <property type="protein sequence ID" value="QJC56862.1"/>
    <property type="molecule type" value="Genomic_DNA"/>
</dbReference>
<dbReference type="NCBIfam" id="NF041186">
    <property type="entry name" value="SenA"/>
    <property type="match status" value="1"/>
</dbReference>
<dbReference type="NCBIfam" id="TIGR04373">
    <property type="entry name" value="egtB_X_signatur"/>
    <property type="match status" value="1"/>
</dbReference>
<accession>A0A6H2HAF4</accession>
<keyword evidence="7" id="KW-1185">Reference proteome</keyword>
<keyword evidence="2" id="KW-0408">Iron</keyword>
<dbReference type="InterPro" id="IPR042095">
    <property type="entry name" value="SUMF_sf"/>
</dbReference>
<dbReference type="GO" id="GO:0044875">
    <property type="term" value="F:gamma-glutamyl hercynylcysteine sulfoxide synthase activity"/>
    <property type="evidence" value="ECO:0007669"/>
    <property type="project" value="UniProtKB-EC"/>
</dbReference>
<dbReference type="Proteomes" id="UP000502041">
    <property type="component" value="Chromosome"/>
</dbReference>
<dbReference type="PANTHER" id="PTHR23150:SF36">
    <property type="entry name" value="HERCYNINE OXYGENASE"/>
    <property type="match status" value="1"/>
</dbReference>
<dbReference type="InterPro" id="IPR030809">
    <property type="entry name" value="EgtB_signatur"/>
</dbReference>
<organism evidence="6 7">
    <name type="scientific">Polaromonas vacuolata</name>
    <dbReference type="NCBI Taxonomy" id="37448"/>
    <lineage>
        <taxon>Bacteria</taxon>
        <taxon>Pseudomonadati</taxon>
        <taxon>Pseudomonadota</taxon>
        <taxon>Betaproteobacteria</taxon>
        <taxon>Burkholderiales</taxon>
        <taxon>Comamonadaceae</taxon>
        <taxon>Polaromonas</taxon>
    </lineage>
</organism>
<proteinExistence type="predicted"/>
<sequence length="415" mass="46577">MPVSAKPSTKPWQTAHAARHASSTELAALLRATRARSLALLDCYEVALGHALPVPRSPQLNPPRWELGHLGWFQDYWIARNPQRALGTAYDSACVHSAPRSLVNGVTDDDLYNSSLISHQARWDFALPTIDATRADLQAGLTRTLALLAQSPEDDQALYFFRLALLHEDMHCEAAVYMAQAMGFALSSDLLAKPVARPIDGPATFTLPAGNWQLGSDGTGFAFDNELPAHSVAIQQREMDSQCVSWSRFLPFVEQGGYTDKRWWSAQGWDWLAAEKLTAPLYLRLQDGGWQCQRFGVWQALDLNARAVHLSFFEVQAWCSWAGLSLPTEAEWECAAMTQPEFVWGEVWEWTASSFQPYPGFEIHPYRDYSAPWFDDRPVLRGASLATAPSLAHPRLRNFFTPERNDIHAGFRTCR</sequence>
<feature type="domain" description="DinB-like" evidence="5">
    <location>
        <begin position="30"/>
        <end position="156"/>
    </location>
</feature>
<dbReference type="AlphaFoldDB" id="A0A6H2HAF4"/>
<comment type="pathway">
    <text evidence="3">Amino-acid biosynthesis; ergothioneine biosynthesis.</text>
</comment>
<dbReference type="InterPro" id="IPR005532">
    <property type="entry name" value="SUMF_dom"/>
</dbReference>
<dbReference type="InterPro" id="IPR024775">
    <property type="entry name" value="DinB-like"/>
</dbReference>
<evidence type="ECO:0000256" key="2">
    <source>
        <dbReference type="ARBA" id="ARBA00023004"/>
    </source>
</evidence>
<dbReference type="InterPro" id="IPR016187">
    <property type="entry name" value="CTDL_fold"/>
</dbReference>
<reference evidence="6 7" key="1">
    <citation type="submission" date="2020-04" db="EMBL/GenBank/DDBJ databases">
        <title>Complete genome of a Psychrophilic, Marine, Gas Vacuolate Bacterium Polaromonas vacuolata KCTC 22033T.</title>
        <authorList>
            <person name="Hwang K."/>
            <person name="Kim K.M."/>
        </authorList>
    </citation>
    <scope>NUCLEOTIDE SEQUENCE [LARGE SCALE GENOMIC DNA]</scope>
    <source>
        <strain evidence="6 7">KCTC 22033</strain>
    </source>
</reference>
<dbReference type="EC" id="1.14.99.50" evidence="6"/>
<evidence type="ECO:0000256" key="1">
    <source>
        <dbReference type="ARBA" id="ARBA00023002"/>
    </source>
</evidence>
<evidence type="ECO:0000256" key="3">
    <source>
        <dbReference type="ARBA" id="ARBA00037882"/>
    </source>
</evidence>
<evidence type="ECO:0000313" key="7">
    <source>
        <dbReference type="Proteomes" id="UP000502041"/>
    </source>
</evidence>
<dbReference type="KEGG" id="pvac:HC248_02173"/>
<dbReference type="Pfam" id="PF03781">
    <property type="entry name" value="FGE-sulfatase"/>
    <property type="match status" value="1"/>
</dbReference>
<evidence type="ECO:0000259" key="5">
    <source>
        <dbReference type="Pfam" id="PF12867"/>
    </source>
</evidence>
<evidence type="ECO:0000313" key="6">
    <source>
        <dbReference type="EMBL" id="QJC56862.1"/>
    </source>
</evidence>
<evidence type="ECO:0000259" key="4">
    <source>
        <dbReference type="Pfam" id="PF03781"/>
    </source>
</evidence>
<dbReference type="Pfam" id="PF12867">
    <property type="entry name" value="DinB_2"/>
    <property type="match status" value="1"/>
</dbReference>
<protein>
    <submittedName>
        <fullName evidence="6">Hercynine oxygenase</fullName>
        <ecNumber evidence="6">1.14.99.50</ecNumber>
    </submittedName>
</protein>
<name>A0A6H2HAF4_9BURK</name>
<gene>
    <name evidence="6" type="primary">egtB_2</name>
    <name evidence="6" type="ORF">HC248_02173</name>
</gene>
<dbReference type="PANTHER" id="PTHR23150">
    <property type="entry name" value="SULFATASE MODIFYING FACTOR 1, 2"/>
    <property type="match status" value="1"/>
</dbReference>
<dbReference type="Gene3D" id="3.90.1580.10">
    <property type="entry name" value="paralog of FGE (formylglycine-generating enzyme)"/>
    <property type="match status" value="2"/>
</dbReference>
<feature type="domain" description="Sulfatase-modifying factor enzyme-like" evidence="4">
    <location>
        <begin position="202"/>
        <end position="345"/>
    </location>
</feature>